<dbReference type="GO" id="GO:0003700">
    <property type="term" value="F:DNA-binding transcription factor activity"/>
    <property type="evidence" value="ECO:0007669"/>
    <property type="project" value="InterPro"/>
</dbReference>
<keyword evidence="6 11" id="KW-0805">Transcription regulation</keyword>
<dbReference type="GO" id="GO:0005634">
    <property type="term" value="C:nucleus"/>
    <property type="evidence" value="ECO:0007669"/>
    <property type="project" value="UniProtKB-SubCell"/>
</dbReference>
<sequence length="404" mass="47831">MNSEALICEICGQEARGSHYGAMACRACAAFFRRTGTSKHIKPCSRKKQCKFFKNGFFTCKFCRLQKCFTVGMSSETFQFDRDAYKVREMVQLDRRIPMTMDIFLGRSNFIIFCAPQSPESSEKFKKNFIDVQFLLDEALTVLHQGSETPLIARNSLGKMAFGFRKIQNEDQIFENLHKIPEFGKTQTLAQWEYYILKMTKWLTYFDDFQKLEQSLQIKMIQGIWSIWKKLEQLAAIAMCIRRKLSEETIRKMKNGTLLCNWNQMKIDMSWCSKYSLEELKFFMEINTEIRLDSLTREMIQLEPSDIELSFMLSQLCFHYVGKRFQGEILRISEKFQEILADDLHDYYVNEMKKSNYGSRMAQMMRINNQIQKDIIRNREKTDLAILFDVFDLEFSHPEMFMDL</sequence>
<dbReference type="Pfam" id="PF00104">
    <property type="entry name" value="Hormone_recep"/>
    <property type="match status" value="1"/>
</dbReference>
<comment type="subcellular location">
    <subcellularLocation>
        <location evidence="1 11">Nucleus</location>
    </subcellularLocation>
</comment>
<dbReference type="Pfam" id="PF00105">
    <property type="entry name" value="zf-C4"/>
    <property type="match status" value="1"/>
</dbReference>
<evidence type="ECO:0000256" key="7">
    <source>
        <dbReference type="ARBA" id="ARBA00023125"/>
    </source>
</evidence>
<dbReference type="InterPro" id="IPR001628">
    <property type="entry name" value="Znf_hrmn_rcpt"/>
</dbReference>
<evidence type="ECO:0000259" key="12">
    <source>
        <dbReference type="PROSITE" id="PS51030"/>
    </source>
</evidence>
<evidence type="ECO:0000256" key="3">
    <source>
        <dbReference type="ARBA" id="ARBA00022723"/>
    </source>
</evidence>
<dbReference type="PRINTS" id="PR00047">
    <property type="entry name" value="STROIDFINGER"/>
</dbReference>
<dbReference type="CDD" id="cd06960">
    <property type="entry name" value="NR_DBD_HNF4A"/>
    <property type="match status" value="1"/>
</dbReference>
<evidence type="ECO:0000256" key="5">
    <source>
        <dbReference type="ARBA" id="ARBA00022833"/>
    </source>
</evidence>
<dbReference type="AlphaFoldDB" id="A0AAE9A353"/>
<reference evidence="14 15" key="1">
    <citation type="submission" date="2022-02" db="EMBL/GenBank/DDBJ databases">
        <title>Chromosome-level reference genomes for two strains of Caenorhabditis briggsae: an improved platform for comparative genomics.</title>
        <authorList>
            <person name="Stevens L."/>
            <person name="Andersen E.C."/>
        </authorList>
    </citation>
    <scope>NUCLEOTIDE SEQUENCE [LARGE SCALE GENOMIC DNA]</scope>
    <source>
        <strain evidence="14">QX1410_ONT</strain>
        <tissue evidence="14">Whole-organism</tissue>
    </source>
</reference>
<evidence type="ECO:0000313" key="14">
    <source>
        <dbReference type="EMBL" id="ULT92073.1"/>
    </source>
</evidence>
<keyword evidence="5 11" id="KW-0862">Zinc</keyword>
<dbReference type="InterPro" id="IPR000536">
    <property type="entry name" value="Nucl_hrmn_rcpt_lig-bd"/>
</dbReference>
<keyword evidence="8 11" id="KW-0804">Transcription</keyword>
<evidence type="ECO:0000256" key="9">
    <source>
        <dbReference type="ARBA" id="ARBA00023170"/>
    </source>
</evidence>
<dbReference type="PROSITE" id="PS51030">
    <property type="entry name" value="NUCLEAR_REC_DBD_2"/>
    <property type="match status" value="1"/>
</dbReference>
<evidence type="ECO:0000313" key="15">
    <source>
        <dbReference type="Proteomes" id="UP000827892"/>
    </source>
</evidence>
<name>A0AAE9A353_CAEBR</name>
<dbReference type="PANTHER" id="PTHR45680:SF12">
    <property type="entry name" value="NUCLEAR HORMONE RECEPTOR FAMILY-RELATED"/>
    <property type="match status" value="1"/>
</dbReference>
<dbReference type="InterPro" id="IPR013088">
    <property type="entry name" value="Znf_NHR/GATA"/>
</dbReference>
<evidence type="ECO:0008006" key="16">
    <source>
        <dbReference type="Google" id="ProtNLM"/>
    </source>
</evidence>
<evidence type="ECO:0000256" key="2">
    <source>
        <dbReference type="ARBA" id="ARBA00005993"/>
    </source>
</evidence>
<dbReference type="GO" id="GO:0000978">
    <property type="term" value="F:RNA polymerase II cis-regulatory region sequence-specific DNA binding"/>
    <property type="evidence" value="ECO:0007669"/>
    <property type="project" value="InterPro"/>
</dbReference>
<dbReference type="InterPro" id="IPR051152">
    <property type="entry name" value="C.elegans_Orphan_NR"/>
</dbReference>
<dbReference type="PROSITE" id="PS51843">
    <property type="entry name" value="NR_LBD"/>
    <property type="match status" value="1"/>
</dbReference>
<protein>
    <recommendedName>
        <fullName evidence="16">Nuclear Hormone Receptor family</fullName>
    </recommendedName>
</protein>
<dbReference type="SUPFAM" id="SSF57716">
    <property type="entry name" value="Glucocorticoid receptor-like (DNA-binding domain)"/>
    <property type="match status" value="1"/>
</dbReference>
<comment type="similarity">
    <text evidence="2 11">Belongs to the nuclear hormone receptor family.</text>
</comment>
<dbReference type="InterPro" id="IPR049636">
    <property type="entry name" value="HNF4-like_DBD"/>
</dbReference>
<evidence type="ECO:0000256" key="6">
    <source>
        <dbReference type="ARBA" id="ARBA00023015"/>
    </source>
</evidence>
<keyword evidence="3 11" id="KW-0479">Metal-binding</keyword>
<feature type="domain" description="Nuclear receptor" evidence="12">
    <location>
        <begin position="5"/>
        <end position="80"/>
    </location>
</feature>
<dbReference type="SUPFAM" id="SSF48508">
    <property type="entry name" value="Nuclear receptor ligand-binding domain"/>
    <property type="match status" value="1"/>
</dbReference>
<dbReference type="Gene3D" id="1.10.565.10">
    <property type="entry name" value="Retinoid X Receptor"/>
    <property type="match status" value="1"/>
</dbReference>
<evidence type="ECO:0000256" key="10">
    <source>
        <dbReference type="ARBA" id="ARBA00023242"/>
    </source>
</evidence>
<dbReference type="GO" id="GO:0008270">
    <property type="term" value="F:zinc ion binding"/>
    <property type="evidence" value="ECO:0007669"/>
    <property type="project" value="UniProtKB-KW"/>
</dbReference>
<evidence type="ECO:0000256" key="4">
    <source>
        <dbReference type="ARBA" id="ARBA00022771"/>
    </source>
</evidence>
<gene>
    <name evidence="14" type="ORF">L3Y34_009645</name>
</gene>
<keyword evidence="10 11" id="KW-0539">Nucleus</keyword>
<accession>A0AAE9A353</accession>
<dbReference type="PANTHER" id="PTHR45680">
    <property type="entry name" value="NUCLEAR HORMONE RECEPTOR FAMILY"/>
    <property type="match status" value="1"/>
</dbReference>
<evidence type="ECO:0000259" key="13">
    <source>
        <dbReference type="PROSITE" id="PS51843"/>
    </source>
</evidence>
<feature type="domain" description="NR LBD" evidence="13">
    <location>
        <begin position="156"/>
        <end position="404"/>
    </location>
</feature>
<organism evidence="14 15">
    <name type="scientific">Caenorhabditis briggsae</name>
    <dbReference type="NCBI Taxonomy" id="6238"/>
    <lineage>
        <taxon>Eukaryota</taxon>
        <taxon>Metazoa</taxon>
        <taxon>Ecdysozoa</taxon>
        <taxon>Nematoda</taxon>
        <taxon>Chromadorea</taxon>
        <taxon>Rhabditida</taxon>
        <taxon>Rhabditina</taxon>
        <taxon>Rhabditomorpha</taxon>
        <taxon>Rhabditoidea</taxon>
        <taxon>Rhabditidae</taxon>
        <taxon>Peloderinae</taxon>
        <taxon>Caenorhabditis</taxon>
    </lineage>
</organism>
<dbReference type="SMART" id="SM00399">
    <property type="entry name" value="ZnF_C4"/>
    <property type="match status" value="1"/>
</dbReference>
<keyword evidence="7 11" id="KW-0238">DNA-binding</keyword>
<evidence type="ECO:0000256" key="11">
    <source>
        <dbReference type="RuleBase" id="RU004334"/>
    </source>
</evidence>
<evidence type="ECO:0000256" key="1">
    <source>
        <dbReference type="ARBA" id="ARBA00004123"/>
    </source>
</evidence>
<dbReference type="EMBL" id="CP090895">
    <property type="protein sequence ID" value="ULT92073.1"/>
    <property type="molecule type" value="Genomic_DNA"/>
</dbReference>
<dbReference type="PROSITE" id="PS00031">
    <property type="entry name" value="NUCLEAR_REC_DBD_1"/>
    <property type="match status" value="1"/>
</dbReference>
<evidence type="ECO:0000256" key="8">
    <source>
        <dbReference type="ARBA" id="ARBA00023163"/>
    </source>
</evidence>
<proteinExistence type="inferred from homology"/>
<keyword evidence="4 11" id="KW-0863">Zinc-finger</keyword>
<keyword evidence="9 11" id="KW-0675">Receptor</keyword>
<dbReference type="Gene3D" id="3.30.50.10">
    <property type="entry name" value="Erythroid Transcription Factor GATA-1, subunit A"/>
    <property type="match status" value="1"/>
</dbReference>
<dbReference type="Proteomes" id="UP000827892">
    <property type="component" value="Chromosome V"/>
</dbReference>
<dbReference type="InterPro" id="IPR035500">
    <property type="entry name" value="NHR-like_dom_sf"/>
</dbReference>
<dbReference type="SMART" id="SM00430">
    <property type="entry name" value="HOLI"/>
    <property type="match status" value="1"/>
</dbReference>